<evidence type="ECO:0000256" key="2">
    <source>
        <dbReference type="ARBA" id="ARBA00011901"/>
    </source>
</evidence>
<comment type="catalytic activity">
    <reaction evidence="1">
        <text>Hydrolyzes the link between N-acetylmuramoyl residues and L-amino acid residues in certain cell-wall glycopeptides.</text>
        <dbReference type="EC" id="3.5.1.28"/>
    </reaction>
</comment>
<dbReference type="SMART" id="SM00646">
    <property type="entry name" value="Ami_3"/>
    <property type="match status" value="1"/>
</dbReference>
<reference evidence="5 6" key="1">
    <citation type="submission" date="2017-04" db="EMBL/GenBank/DDBJ databases">
        <authorList>
            <person name="Afonso C.L."/>
            <person name="Miller P.J."/>
            <person name="Scott M.A."/>
            <person name="Spackman E."/>
            <person name="Goraichik I."/>
            <person name="Dimitrov K.M."/>
            <person name="Suarez D.L."/>
            <person name="Swayne D.E."/>
        </authorList>
    </citation>
    <scope>NUCLEOTIDE SEQUENCE [LARGE SCALE GENOMIC DNA]</scope>
    <source>
        <strain evidence="5 6">USBA 355</strain>
    </source>
</reference>
<protein>
    <recommendedName>
        <fullName evidence="2">N-acetylmuramoyl-L-alanine amidase</fullName>
        <ecNumber evidence="2">3.5.1.28</ecNumber>
    </recommendedName>
</protein>
<keyword evidence="6" id="KW-1185">Reference proteome</keyword>
<dbReference type="Gene3D" id="3.40.630.40">
    <property type="entry name" value="Zn-dependent exopeptidases"/>
    <property type="match status" value="1"/>
</dbReference>
<dbReference type="PANTHER" id="PTHR30404:SF0">
    <property type="entry name" value="N-ACETYLMURAMOYL-L-ALANINE AMIDASE AMIC"/>
    <property type="match status" value="1"/>
</dbReference>
<dbReference type="AlphaFoldDB" id="A0A1Y6CFE0"/>
<evidence type="ECO:0000313" key="5">
    <source>
        <dbReference type="EMBL" id="SMF60682.1"/>
    </source>
</evidence>
<dbReference type="CDD" id="cd02696">
    <property type="entry name" value="MurNAc-LAA"/>
    <property type="match status" value="1"/>
</dbReference>
<dbReference type="EC" id="3.5.1.28" evidence="2"/>
<sequence length="273" mass="29367">MWPRAGVQKFMERRWVIGGLSSSLLALGLFAACPMRVASAASRRSRKPTVVIDPGHGGVDPGALGRNGLEEKAVVLDIAEHCATALALRSGASVHLTRREDVFLSLEERVAIARRHQADLFVSIHADSAPTPAARGLSVYTLSGDASDKLAASLARHENAVDAAYGVKLRQFDDAVASILFDLARRETLNLSRAVQRRLIGDLASRMRLLDNPARHADFAVLRSAAIPAVLVETGFLSNRADELELRSGRYRRKIGATLATSLSDALSVVLTS</sequence>
<organism evidence="5 6">
    <name type="scientific">Tistlia consotensis USBA 355</name>
    <dbReference type="NCBI Taxonomy" id="560819"/>
    <lineage>
        <taxon>Bacteria</taxon>
        <taxon>Pseudomonadati</taxon>
        <taxon>Pseudomonadota</taxon>
        <taxon>Alphaproteobacteria</taxon>
        <taxon>Rhodospirillales</taxon>
        <taxon>Rhodovibrionaceae</taxon>
        <taxon>Tistlia</taxon>
    </lineage>
</organism>
<feature type="domain" description="MurNAc-LAA" evidence="4">
    <location>
        <begin position="110"/>
        <end position="264"/>
    </location>
</feature>
<dbReference type="PANTHER" id="PTHR30404">
    <property type="entry name" value="N-ACETYLMURAMOYL-L-ALANINE AMIDASE"/>
    <property type="match status" value="1"/>
</dbReference>
<dbReference type="STRING" id="560819.SAMN05428998_12377"/>
<dbReference type="InterPro" id="IPR050695">
    <property type="entry name" value="N-acetylmuramoyl_amidase_3"/>
</dbReference>
<keyword evidence="3" id="KW-0378">Hydrolase</keyword>
<dbReference type="GO" id="GO:0030288">
    <property type="term" value="C:outer membrane-bounded periplasmic space"/>
    <property type="evidence" value="ECO:0007669"/>
    <property type="project" value="TreeGrafter"/>
</dbReference>
<dbReference type="InterPro" id="IPR002508">
    <property type="entry name" value="MurNAc-LAA_cat"/>
</dbReference>
<dbReference type="Pfam" id="PF01520">
    <property type="entry name" value="Amidase_3"/>
    <property type="match status" value="1"/>
</dbReference>
<dbReference type="GO" id="GO:0008745">
    <property type="term" value="F:N-acetylmuramoyl-L-alanine amidase activity"/>
    <property type="evidence" value="ECO:0007669"/>
    <property type="project" value="UniProtKB-EC"/>
</dbReference>
<dbReference type="Proteomes" id="UP000192917">
    <property type="component" value="Unassembled WGS sequence"/>
</dbReference>
<name>A0A1Y6CFE0_9PROT</name>
<proteinExistence type="predicted"/>
<dbReference type="SUPFAM" id="SSF53187">
    <property type="entry name" value="Zn-dependent exopeptidases"/>
    <property type="match status" value="1"/>
</dbReference>
<evidence type="ECO:0000256" key="1">
    <source>
        <dbReference type="ARBA" id="ARBA00001561"/>
    </source>
</evidence>
<evidence type="ECO:0000313" key="6">
    <source>
        <dbReference type="Proteomes" id="UP000192917"/>
    </source>
</evidence>
<evidence type="ECO:0000256" key="3">
    <source>
        <dbReference type="ARBA" id="ARBA00022801"/>
    </source>
</evidence>
<accession>A0A1Y6CFE0</accession>
<gene>
    <name evidence="5" type="ORF">SAMN05428998_12377</name>
</gene>
<dbReference type="GO" id="GO:0009253">
    <property type="term" value="P:peptidoglycan catabolic process"/>
    <property type="evidence" value="ECO:0007669"/>
    <property type="project" value="InterPro"/>
</dbReference>
<dbReference type="EMBL" id="FWZX01000023">
    <property type="protein sequence ID" value="SMF60682.1"/>
    <property type="molecule type" value="Genomic_DNA"/>
</dbReference>
<dbReference type="PROSITE" id="PS51257">
    <property type="entry name" value="PROKAR_LIPOPROTEIN"/>
    <property type="match status" value="1"/>
</dbReference>
<evidence type="ECO:0000259" key="4">
    <source>
        <dbReference type="SMART" id="SM00646"/>
    </source>
</evidence>